<name>A0A6M4IR64_9BACT</name>
<dbReference type="RefSeq" id="WP_171224762.1">
    <property type="nucleotide sequence ID" value="NZ_CP053085.1"/>
</dbReference>
<dbReference type="EMBL" id="CP053085">
    <property type="protein sequence ID" value="QJR35332.1"/>
    <property type="molecule type" value="Genomic_DNA"/>
</dbReference>
<dbReference type="PANTHER" id="PTHR16214:SF3">
    <property type="entry name" value="TRANSMEMBRANE PROTEIN 260"/>
    <property type="match status" value="1"/>
</dbReference>
<feature type="transmembrane region" description="Helical" evidence="1">
    <location>
        <begin position="365"/>
        <end position="387"/>
    </location>
</feature>
<protein>
    <submittedName>
        <fullName evidence="2">DUF2723 domain-containing protein</fullName>
    </submittedName>
</protein>
<accession>A0A6M4IR64</accession>
<gene>
    <name evidence="2" type="ORF">HKW67_07345</name>
</gene>
<feature type="transmembrane region" description="Helical" evidence="1">
    <location>
        <begin position="393"/>
        <end position="411"/>
    </location>
</feature>
<feature type="transmembrane region" description="Helical" evidence="1">
    <location>
        <begin position="112"/>
        <end position="131"/>
    </location>
</feature>
<keyword evidence="1" id="KW-1133">Transmembrane helix</keyword>
<dbReference type="PANTHER" id="PTHR16214">
    <property type="entry name" value="TRANSMEMBRANE PROTEIN 260"/>
    <property type="match status" value="1"/>
</dbReference>
<feature type="transmembrane region" description="Helical" evidence="1">
    <location>
        <begin position="85"/>
        <end position="105"/>
    </location>
</feature>
<dbReference type="Proteomes" id="UP000500938">
    <property type="component" value="Chromosome"/>
</dbReference>
<keyword evidence="1" id="KW-0472">Membrane</keyword>
<feature type="transmembrane region" description="Helical" evidence="1">
    <location>
        <begin position="210"/>
        <end position="230"/>
    </location>
</feature>
<proteinExistence type="predicted"/>
<feature type="transmembrane region" description="Helical" evidence="1">
    <location>
        <begin position="320"/>
        <end position="339"/>
    </location>
</feature>
<reference evidence="2 3" key="1">
    <citation type="submission" date="2020-05" db="EMBL/GenBank/DDBJ databases">
        <title>Complete genome sequence of Gemmatimonas greenlandica TET16.</title>
        <authorList>
            <person name="Zeng Y."/>
        </authorList>
    </citation>
    <scope>NUCLEOTIDE SEQUENCE [LARGE SCALE GENOMIC DNA]</scope>
    <source>
        <strain evidence="2 3">TET16</strain>
    </source>
</reference>
<evidence type="ECO:0000256" key="1">
    <source>
        <dbReference type="SAM" id="Phobius"/>
    </source>
</evidence>
<dbReference type="InterPro" id="IPR021280">
    <property type="entry name" value="TMEM260-like"/>
</dbReference>
<keyword evidence="3" id="KW-1185">Reference proteome</keyword>
<dbReference type="AlphaFoldDB" id="A0A6M4IR64"/>
<feature type="transmembrane region" description="Helical" evidence="1">
    <location>
        <begin position="167"/>
        <end position="198"/>
    </location>
</feature>
<dbReference type="Pfam" id="PF11028">
    <property type="entry name" value="TMEM260-like"/>
    <property type="match status" value="1"/>
</dbReference>
<feature type="transmembrane region" description="Helical" evidence="1">
    <location>
        <begin position="137"/>
        <end position="155"/>
    </location>
</feature>
<sequence>MTAPSTSPRARFQMPRTVIAPVLAMVVLFSAYLATAAPDLTFWDATELVTAARTLGIPHPPGTPLWVLIAHVVSNVFSNTGPARAVTMLSVLASALVGGVGASMLQRWIGSRGAVVGAVLAGTMTTVWSNATETEVYAVSLLFSAVMLAAGEFAGRPGVSDQARQRARALIVFIAALAVPLHLSVLVALPAAMVFAWAGPRVRLVDVAGWGALGMLGVSAVAVLPLLYAAGPELASGHPDSLRALLAVLRREQYDVAGLLPRMAPLWLQLGNVFEWADWQVAFGVHPFPTPSVPRTMLTLSFVWLAALGLRAVWRYEARVGRAMAVLLLCGTAGVAFWLNMRAGPSFGGSFIPAGALHEARERDYFFVLGFWSWGLLAGAGLAAISATIAKRLPAPIAALPLLIGAVPLVANRAVMDRTREPIASMPRTYARLLLDAVPQRGVLLAGGDNDTFPLWYLQQVEDYRSDVTVVTVPLLGATWYREALAARRLLPPEAVRRWPGLEATLRSVMIHATADRRAVRVSALLSRADRDRVDRTQGWALQGLVFAPSATTAPGAITLDAGALARAREQVPRSVLAPVPVGADPAVAQMQALLRCTQVQRFDDPLLVSSCNAP</sequence>
<evidence type="ECO:0000313" key="3">
    <source>
        <dbReference type="Proteomes" id="UP000500938"/>
    </source>
</evidence>
<evidence type="ECO:0000313" key="2">
    <source>
        <dbReference type="EMBL" id="QJR35332.1"/>
    </source>
</evidence>
<keyword evidence="1" id="KW-0812">Transmembrane</keyword>
<organism evidence="2 3">
    <name type="scientific">Gemmatimonas groenlandica</name>
    <dbReference type="NCBI Taxonomy" id="2732249"/>
    <lineage>
        <taxon>Bacteria</taxon>
        <taxon>Pseudomonadati</taxon>
        <taxon>Gemmatimonadota</taxon>
        <taxon>Gemmatimonadia</taxon>
        <taxon>Gemmatimonadales</taxon>
        <taxon>Gemmatimonadaceae</taxon>
        <taxon>Gemmatimonas</taxon>
    </lineage>
</organism>
<dbReference type="KEGG" id="ggr:HKW67_07345"/>
<dbReference type="InterPro" id="IPR052724">
    <property type="entry name" value="GT117_domain-containing"/>
</dbReference>